<proteinExistence type="predicted"/>
<evidence type="ECO:0000313" key="3">
    <source>
        <dbReference type="Proteomes" id="UP000238634"/>
    </source>
</evidence>
<dbReference type="AlphaFoldDB" id="A0A2T1DJP4"/>
<dbReference type="SUPFAM" id="SSF51182">
    <property type="entry name" value="RmlC-like cupins"/>
    <property type="match status" value="1"/>
</dbReference>
<keyword evidence="3" id="KW-1185">Reference proteome</keyword>
<accession>A0A2T1DJP4</accession>
<dbReference type="Gene3D" id="2.60.120.10">
    <property type="entry name" value="Jelly Rolls"/>
    <property type="match status" value="1"/>
</dbReference>
<comment type="caution">
    <text evidence="2">The sequence shown here is derived from an EMBL/GenBank/DDBJ whole genome shotgun (WGS) entry which is preliminary data.</text>
</comment>
<dbReference type="OrthoDB" id="486897at2"/>
<evidence type="ECO:0000313" key="2">
    <source>
        <dbReference type="EMBL" id="PSB20681.1"/>
    </source>
</evidence>
<feature type="domain" description="Cupin type-2" evidence="1">
    <location>
        <begin position="46"/>
        <end position="106"/>
    </location>
</feature>
<dbReference type="InterPro" id="IPR014710">
    <property type="entry name" value="RmlC-like_jellyroll"/>
</dbReference>
<dbReference type="PANTHER" id="PTHR36440:SF1">
    <property type="entry name" value="PUTATIVE (AFU_ORTHOLOGUE AFUA_8G07350)-RELATED"/>
    <property type="match status" value="1"/>
</dbReference>
<dbReference type="Pfam" id="PF07883">
    <property type="entry name" value="Cupin_2"/>
    <property type="match status" value="1"/>
</dbReference>
<reference evidence="2 3" key="1">
    <citation type="submission" date="2018-02" db="EMBL/GenBank/DDBJ databases">
        <authorList>
            <person name="Cohen D.B."/>
            <person name="Kent A.D."/>
        </authorList>
    </citation>
    <scope>NUCLEOTIDE SEQUENCE [LARGE SCALE GENOMIC DNA]</scope>
    <source>
        <strain evidence="2 3">ULC007</strain>
    </source>
</reference>
<sequence length="148" mass="16443">MSIPATIIKPNQGKTFSFLGNTITCKFNNNRQEGRIYEFLATASSGVPPLHSHPWDESFYFLEGEVAFQVETETIEATPGYFVNLPAGVAHTFQVRSPQAKFLVWVSNAAAETYINELAQAAQEQSLTLEAVNAIAQKHHIQFVKVNK</sequence>
<dbReference type="InterPro" id="IPR053146">
    <property type="entry name" value="QDO-like"/>
</dbReference>
<protein>
    <submittedName>
        <fullName evidence="2">Cupin domain-containing protein</fullName>
    </submittedName>
</protein>
<dbReference type="InterPro" id="IPR011051">
    <property type="entry name" value="RmlC_Cupin_sf"/>
</dbReference>
<dbReference type="InterPro" id="IPR013096">
    <property type="entry name" value="Cupin_2"/>
</dbReference>
<organism evidence="2 3">
    <name type="scientific">Phormidesmis priestleyi ULC007</name>
    <dbReference type="NCBI Taxonomy" id="1920490"/>
    <lineage>
        <taxon>Bacteria</taxon>
        <taxon>Bacillati</taxon>
        <taxon>Cyanobacteriota</taxon>
        <taxon>Cyanophyceae</taxon>
        <taxon>Leptolyngbyales</taxon>
        <taxon>Leptolyngbyaceae</taxon>
        <taxon>Phormidesmis</taxon>
    </lineage>
</organism>
<dbReference type="STRING" id="1920490.GCA_001895925_02728"/>
<dbReference type="EMBL" id="PVWG01000005">
    <property type="protein sequence ID" value="PSB20681.1"/>
    <property type="molecule type" value="Genomic_DNA"/>
</dbReference>
<dbReference type="Proteomes" id="UP000238634">
    <property type="component" value="Unassembled WGS sequence"/>
</dbReference>
<name>A0A2T1DJP4_9CYAN</name>
<gene>
    <name evidence="2" type="ORF">C7B65_07225</name>
</gene>
<dbReference type="RefSeq" id="WP_073070149.1">
    <property type="nucleotide sequence ID" value="NZ_MPPI01000005.1"/>
</dbReference>
<reference evidence="2 3" key="2">
    <citation type="submission" date="2018-03" db="EMBL/GenBank/DDBJ databases">
        <title>The ancient ancestry and fast evolution of plastids.</title>
        <authorList>
            <person name="Moore K.R."/>
            <person name="Magnabosco C."/>
            <person name="Momper L."/>
            <person name="Gold D.A."/>
            <person name="Bosak T."/>
            <person name="Fournier G.P."/>
        </authorList>
    </citation>
    <scope>NUCLEOTIDE SEQUENCE [LARGE SCALE GENOMIC DNA]</scope>
    <source>
        <strain evidence="2 3">ULC007</strain>
    </source>
</reference>
<evidence type="ECO:0000259" key="1">
    <source>
        <dbReference type="Pfam" id="PF07883"/>
    </source>
</evidence>
<dbReference type="PANTHER" id="PTHR36440">
    <property type="entry name" value="PUTATIVE (AFU_ORTHOLOGUE AFUA_8G07350)-RELATED"/>
    <property type="match status" value="1"/>
</dbReference>